<comment type="caution">
    <text evidence="1">The sequence shown here is derived from an EMBL/GenBank/DDBJ whole genome shotgun (WGS) entry which is preliminary data.</text>
</comment>
<dbReference type="EMBL" id="POTC01000091">
    <property type="protein sequence ID" value="POF61263.1"/>
    <property type="molecule type" value="Genomic_DNA"/>
</dbReference>
<reference evidence="1 2" key="1">
    <citation type="submission" date="2018-01" db="EMBL/GenBank/DDBJ databases">
        <title>Draft Genome Sequence of Komagataeibacter maltaceti LMG 1529, a Vinegar Producing Acetic Acid Bacterium Isolated from Malt Vinegar Brewery Acetifiers.</title>
        <authorList>
            <person name="Zhang Q."/>
            <person name="Hollensteiner J."/>
            <person name="Poehlein A."/>
            <person name="Daniel R."/>
        </authorList>
    </citation>
    <scope>NUCLEOTIDE SEQUENCE [LARGE SCALE GENOMIC DNA]</scope>
    <source>
        <strain evidence="1 2">LMG 1529</strain>
    </source>
</reference>
<sequence length="167" mass="18049">MAAAGRQCTVCGHSRVRDIDRLLLNGTPASEIEAKFPGVHRRAIDRHKNNHLLPKIRKVDGLTRDDLEDGRSLLSQMEGLRERASALLDQAEKANDLRAAIAALREIRGTLESIGRITGEGEAAGVVVNVFTGPAWVAVQTNILNALVPFPDAREAVVKALEGVDSE</sequence>
<proteinExistence type="predicted"/>
<evidence type="ECO:0000313" key="2">
    <source>
        <dbReference type="Proteomes" id="UP000237344"/>
    </source>
</evidence>
<keyword evidence="2" id="KW-1185">Reference proteome</keyword>
<dbReference type="AlphaFoldDB" id="A0A2S3VY97"/>
<name>A0A2S3VY97_9PROT</name>
<accession>A0A2S3VY97</accession>
<gene>
    <name evidence="1" type="ORF">KMAL_31210</name>
</gene>
<protein>
    <submittedName>
        <fullName evidence="1">Uncharacterized protein</fullName>
    </submittedName>
</protein>
<dbReference type="RefSeq" id="WP_146221250.1">
    <property type="nucleotide sequence ID" value="NZ_NKUE01000046.1"/>
</dbReference>
<organism evidence="1 2">
    <name type="scientific">Novacetimonas maltaceti</name>
    <dbReference type="NCBI Taxonomy" id="1203393"/>
    <lineage>
        <taxon>Bacteria</taxon>
        <taxon>Pseudomonadati</taxon>
        <taxon>Pseudomonadota</taxon>
        <taxon>Alphaproteobacteria</taxon>
        <taxon>Acetobacterales</taxon>
        <taxon>Acetobacteraceae</taxon>
        <taxon>Novacetimonas</taxon>
    </lineage>
</organism>
<evidence type="ECO:0000313" key="1">
    <source>
        <dbReference type="EMBL" id="POF61263.1"/>
    </source>
</evidence>
<dbReference type="Proteomes" id="UP000237344">
    <property type="component" value="Unassembled WGS sequence"/>
</dbReference>